<dbReference type="InterPro" id="IPR016566">
    <property type="entry name" value="UCP010219"/>
</dbReference>
<gene>
    <name evidence="2" type="ORF">UFOPK1909_00081</name>
</gene>
<dbReference type="PIRSF" id="PIRSF010219">
    <property type="entry name" value="UCP010219"/>
    <property type="match status" value="1"/>
</dbReference>
<proteinExistence type="predicted"/>
<protein>
    <submittedName>
        <fullName evidence="2">Unannotated protein</fullName>
    </submittedName>
</protein>
<dbReference type="AlphaFoldDB" id="A0A6J6HM47"/>
<organism evidence="2">
    <name type="scientific">freshwater metagenome</name>
    <dbReference type="NCBI Taxonomy" id="449393"/>
    <lineage>
        <taxon>unclassified sequences</taxon>
        <taxon>metagenomes</taxon>
        <taxon>ecological metagenomes</taxon>
    </lineage>
</organism>
<feature type="transmembrane region" description="Helical" evidence="1">
    <location>
        <begin position="191"/>
        <end position="215"/>
    </location>
</feature>
<feature type="transmembrane region" description="Helical" evidence="1">
    <location>
        <begin position="84"/>
        <end position="103"/>
    </location>
</feature>
<keyword evidence="1" id="KW-0812">Transmembrane</keyword>
<evidence type="ECO:0000256" key="1">
    <source>
        <dbReference type="SAM" id="Phobius"/>
    </source>
</evidence>
<feature type="transmembrane region" description="Helical" evidence="1">
    <location>
        <begin position="30"/>
        <end position="54"/>
    </location>
</feature>
<feature type="transmembrane region" description="Helical" evidence="1">
    <location>
        <begin position="60"/>
        <end position="77"/>
    </location>
</feature>
<keyword evidence="1" id="KW-0472">Membrane</keyword>
<dbReference type="Pfam" id="PF11361">
    <property type="entry name" value="DUF3159"/>
    <property type="match status" value="1"/>
</dbReference>
<dbReference type="EMBL" id="CAEZVD010000001">
    <property type="protein sequence ID" value="CAB4614247.1"/>
    <property type="molecule type" value="Genomic_DNA"/>
</dbReference>
<reference evidence="2" key="1">
    <citation type="submission" date="2020-05" db="EMBL/GenBank/DDBJ databases">
        <authorList>
            <person name="Chiriac C."/>
            <person name="Salcher M."/>
            <person name="Ghai R."/>
            <person name="Kavagutti S V."/>
        </authorList>
    </citation>
    <scope>NUCLEOTIDE SEQUENCE</scope>
</reference>
<feature type="transmembrane region" description="Helical" evidence="1">
    <location>
        <begin position="123"/>
        <end position="146"/>
    </location>
</feature>
<accession>A0A6J6HM47</accession>
<sequence length="223" mass="24378">MTEDPKRQNAAAKLGLNEADGKISLNRQSLLSAVGGWFGIVEATVPALVFVSVLSLSKNTVAAVISAVSLSVFFLVAQIIRKKPLTQAIAGAIGIGISAFLPLREGGQPADYFIQGFITNSVYLFVLLISLLVRWPLIGVLVGVLMGKGTSWRKNKAMTRRFQVATLMWIGLFGSRLLVQVPLYLAQETEVLGIFRVAMGVPLYALCIWFTWLLIRSVLNERQ</sequence>
<name>A0A6J6HM47_9ZZZZ</name>
<feature type="transmembrane region" description="Helical" evidence="1">
    <location>
        <begin position="167"/>
        <end position="185"/>
    </location>
</feature>
<evidence type="ECO:0000313" key="2">
    <source>
        <dbReference type="EMBL" id="CAB4614247.1"/>
    </source>
</evidence>
<keyword evidence="1" id="KW-1133">Transmembrane helix</keyword>